<reference evidence="2" key="1">
    <citation type="submission" date="2024-07" db="EMBL/GenBank/DDBJ databases">
        <title>Two chromosome-level genome assemblies of Korean endemic species Abeliophyllum distichum and Forsythia ovata (Oleaceae).</title>
        <authorList>
            <person name="Mun J.H."/>
        </authorList>
    </citation>
    <scope>NUCLEOTIDE SEQUENCE</scope>
    <source>
        <strain evidence="2">KNKB202402200001</strain>
        <tissue evidence="2">Leaf</tissue>
    </source>
</reference>
<proteinExistence type="predicted"/>
<keyword evidence="3" id="KW-1185">Reference proteome</keyword>
<evidence type="ECO:0000313" key="3">
    <source>
        <dbReference type="Proteomes" id="UP001604277"/>
    </source>
</evidence>
<reference evidence="3" key="2">
    <citation type="submission" date="2024-07" db="EMBL/GenBank/DDBJ databases">
        <title>Two chromosome-level genome assemblies of Korean endemic species Abeliophyllum distichum and Forsythia ovata (Oleaceae).</title>
        <authorList>
            <person name="Jang H."/>
        </authorList>
    </citation>
    <scope>NUCLEOTIDE SEQUENCE [LARGE SCALE GENOMIC DNA]</scope>
</reference>
<organism evidence="2 3">
    <name type="scientific">Forsythia ovata</name>
    <dbReference type="NCBI Taxonomy" id="205694"/>
    <lineage>
        <taxon>Eukaryota</taxon>
        <taxon>Viridiplantae</taxon>
        <taxon>Streptophyta</taxon>
        <taxon>Embryophyta</taxon>
        <taxon>Tracheophyta</taxon>
        <taxon>Spermatophyta</taxon>
        <taxon>Magnoliopsida</taxon>
        <taxon>eudicotyledons</taxon>
        <taxon>Gunneridae</taxon>
        <taxon>Pentapetalae</taxon>
        <taxon>asterids</taxon>
        <taxon>lamiids</taxon>
        <taxon>Lamiales</taxon>
        <taxon>Oleaceae</taxon>
        <taxon>Forsythieae</taxon>
        <taxon>Forsythia</taxon>
    </lineage>
</organism>
<evidence type="ECO:0000313" key="2">
    <source>
        <dbReference type="EMBL" id="KAL2539001.1"/>
    </source>
</evidence>
<protein>
    <submittedName>
        <fullName evidence="2">Uncharacterized protein</fullName>
    </submittedName>
</protein>
<sequence length="257" mass="28698">MDFVRFAWIVCTNGCCAEHCVWDAVLRVDQKRCLENCMNSGAAVDDDDGAGCGVRGSVFFLTIPGGDGTLVLRTVAPNLFAVVLDSGEGGGVLMAGGKPRIRIGASRDKKMVIRIQNPCCSLEESFVTVSSNLLNAYNARMEEDGIYGVRRGSNMKEVLVDILGDPFIYMQQCWVSEKEIEDEVESVFSCELFQMPHIRNISVQEMARIAADFKTQISAFPDVDPKDIRRELMGNYIVSMPKPKMKKLLFEMFYYIN</sequence>
<gene>
    <name evidence="1" type="ORF">Fot_20279</name>
    <name evidence="2" type="ORF">Fot_20392</name>
</gene>
<evidence type="ECO:0000313" key="1">
    <source>
        <dbReference type="EMBL" id="KAL2538888.1"/>
    </source>
</evidence>
<accession>A0ABD1VP00</accession>
<name>A0ABD1VP00_9LAMI</name>
<comment type="caution">
    <text evidence="2">The sequence shown here is derived from an EMBL/GenBank/DDBJ whole genome shotgun (WGS) entry which is preliminary data.</text>
</comment>
<dbReference type="AlphaFoldDB" id="A0ABD1VP00"/>
<dbReference type="Proteomes" id="UP001604277">
    <property type="component" value="Unassembled WGS sequence"/>
</dbReference>
<dbReference type="EMBL" id="JBFOLJ010000005">
    <property type="protein sequence ID" value="KAL2538888.1"/>
    <property type="molecule type" value="Genomic_DNA"/>
</dbReference>
<dbReference type="EMBL" id="JBFOLJ010000005">
    <property type="protein sequence ID" value="KAL2539001.1"/>
    <property type="molecule type" value="Genomic_DNA"/>
</dbReference>